<reference evidence="18 19" key="1">
    <citation type="submission" date="2016-10" db="EMBL/GenBank/DDBJ databases">
        <authorList>
            <person name="de Groot N.N."/>
        </authorList>
    </citation>
    <scope>NUCLEOTIDE SEQUENCE [LARGE SCALE GENOMIC DNA]</scope>
    <source>
        <strain evidence="17 18">CGMCC 1.9095</strain>
        <strain evidence="16 19">DSM 22558</strain>
    </source>
</reference>
<keyword evidence="9 14" id="KW-1133">Transmembrane helix</keyword>
<dbReference type="EMBL" id="FOUA01000009">
    <property type="protein sequence ID" value="SFM36931.1"/>
    <property type="molecule type" value="Genomic_DNA"/>
</dbReference>
<dbReference type="EC" id="1.3.99.-" evidence="14 15"/>
<protein>
    <recommendedName>
        <fullName evidence="4 14">Protoporphyrinogen IX oxidase</fullName>
        <shortName evidence="14">PPO</shortName>
        <ecNumber evidence="14 15">1.3.99.-</ecNumber>
    </recommendedName>
</protein>
<evidence type="ECO:0000256" key="3">
    <source>
        <dbReference type="ARBA" id="ARBA00006501"/>
    </source>
</evidence>
<comment type="pathway">
    <text evidence="2 14 15">Porphyrin-containing compound metabolism; protoporphyrin-IX biosynthesis; protoporphyrin-IX from protoporphyrinogen-IX: step 1/1.</text>
</comment>
<keyword evidence="6 14" id="KW-0349">Heme</keyword>
<comment type="similarity">
    <text evidence="3 14 15">Belongs to the HemJ family.</text>
</comment>
<dbReference type="PIRSF" id="PIRSF004638">
    <property type="entry name" value="UCP004638"/>
    <property type="match status" value="1"/>
</dbReference>
<dbReference type="GO" id="GO:0070818">
    <property type="term" value="F:protoporphyrinogen oxidase activity"/>
    <property type="evidence" value="ECO:0007669"/>
    <property type="project" value="UniProtKB-UniRule"/>
</dbReference>
<dbReference type="STRING" id="653930.SAMN05216589_3275"/>
<keyword evidence="12 14" id="KW-0472">Membrane</keyword>
<evidence type="ECO:0000256" key="13">
    <source>
        <dbReference type="ARBA" id="ARBA00048390"/>
    </source>
</evidence>
<evidence type="ECO:0000256" key="6">
    <source>
        <dbReference type="ARBA" id="ARBA00022617"/>
    </source>
</evidence>
<feature type="transmembrane region" description="Helical" evidence="14">
    <location>
        <begin position="79"/>
        <end position="98"/>
    </location>
</feature>
<evidence type="ECO:0000313" key="18">
    <source>
        <dbReference type="Proteomes" id="UP000186599"/>
    </source>
</evidence>
<dbReference type="AlphaFoldDB" id="A0A031M1E3"/>
<evidence type="ECO:0000313" key="17">
    <source>
        <dbReference type="EMBL" id="SFM36931.1"/>
    </source>
</evidence>
<dbReference type="NCBIfam" id="TIGR00701">
    <property type="entry name" value="protoporphyrinogen oxidase HemJ"/>
    <property type="match status" value="1"/>
</dbReference>
<feature type="binding site" description="axial binding residue" evidence="14">
    <location>
        <position position="9"/>
    </location>
    <ligand>
        <name>heme</name>
        <dbReference type="ChEBI" id="CHEBI:30413"/>
    </ligand>
    <ligandPart>
        <name>Fe</name>
        <dbReference type="ChEBI" id="CHEBI:18248"/>
    </ligandPart>
</feature>
<dbReference type="Proteomes" id="UP000186599">
    <property type="component" value="Unassembled WGS sequence"/>
</dbReference>
<evidence type="ECO:0000313" key="16">
    <source>
        <dbReference type="EMBL" id="SES34251.1"/>
    </source>
</evidence>
<evidence type="ECO:0000256" key="8">
    <source>
        <dbReference type="ARBA" id="ARBA00022723"/>
    </source>
</evidence>
<evidence type="ECO:0000256" key="10">
    <source>
        <dbReference type="ARBA" id="ARBA00023002"/>
    </source>
</evidence>
<feature type="transmembrane region" description="Helical" evidence="14">
    <location>
        <begin position="49"/>
        <end position="73"/>
    </location>
</feature>
<keyword evidence="10 14" id="KW-0560">Oxidoreductase</keyword>
<dbReference type="PANTHER" id="PTHR40255">
    <property type="entry name" value="UPF0093 MEMBRANE PROTEIN SLR1790"/>
    <property type="match status" value="1"/>
</dbReference>
<feature type="transmembrane region" description="Helical" evidence="14">
    <location>
        <begin position="119"/>
        <end position="137"/>
    </location>
</feature>
<dbReference type="InterPro" id="IPR005265">
    <property type="entry name" value="HemJ-like"/>
</dbReference>
<gene>
    <name evidence="17" type="ORF">SAMN04487855_3361</name>
    <name evidence="16" type="ORF">SAMN05216589_3275</name>
</gene>
<dbReference type="EMBL" id="FOGN01000009">
    <property type="protein sequence ID" value="SES34251.1"/>
    <property type="molecule type" value="Genomic_DNA"/>
</dbReference>
<dbReference type="Proteomes" id="UP000186904">
    <property type="component" value="Unassembled WGS sequence"/>
</dbReference>
<name>A0A031M1E3_9GAMM</name>
<evidence type="ECO:0000256" key="2">
    <source>
        <dbReference type="ARBA" id="ARBA00005073"/>
    </source>
</evidence>
<keyword evidence="11 14" id="KW-0408">Iron</keyword>
<feature type="transmembrane region" description="Helical" evidence="14">
    <location>
        <begin position="6"/>
        <end position="28"/>
    </location>
</feature>
<evidence type="ECO:0000256" key="12">
    <source>
        <dbReference type="ARBA" id="ARBA00023136"/>
    </source>
</evidence>
<sequence>MYLWIKAFHIMAVVTWFAGLFYLPRLFVYHAMSEDQTSRDRFKIMERKLYRGIMTPSMVIAVGLGVWMLVLAPQWLQQGWLHAKLTLVALLIIYHFICGAQLKRFASDNNSRSHVFYRWFNEAPVLVLVGAVLLVVLKPF</sequence>
<evidence type="ECO:0000256" key="15">
    <source>
        <dbReference type="PIRNR" id="PIRNR004638"/>
    </source>
</evidence>
<keyword evidence="7 14" id="KW-0812">Transmembrane</keyword>
<evidence type="ECO:0000313" key="19">
    <source>
        <dbReference type="Proteomes" id="UP000186904"/>
    </source>
</evidence>
<accession>A0A031M1E3</accession>
<dbReference type="Pfam" id="PF03653">
    <property type="entry name" value="UPF0093"/>
    <property type="match status" value="1"/>
</dbReference>
<proteinExistence type="inferred from homology"/>
<keyword evidence="18" id="KW-1185">Reference proteome</keyword>
<dbReference type="OrthoDB" id="9800824at2"/>
<organism evidence="17 18">
    <name type="scientific">Halopseudomonas bauzanensis</name>
    <dbReference type="NCBI Taxonomy" id="653930"/>
    <lineage>
        <taxon>Bacteria</taxon>
        <taxon>Pseudomonadati</taxon>
        <taxon>Pseudomonadota</taxon>
        <taxon>Gammaproteobacteria</taxon>
        <taxon>Pseudomonadales</taxon>
        <taxon>Pseudomonadaceae</taxon>
        <taxon>Halopseudomonas</taxon>
    </lineage>
</organism>
<dbReference type="RefSeq" id="WP_074781259.1">
    <property type="nucleotide sequence ID" value="NZ_FOGN01000009.1"/>
</dbReference>
<evidence type="ECO:0000256" key="5">
    <source>
        <dbReference type="ARBA" id="ARBA00022475"/>
    </source>
</evidence>
<comment type="subcellular location">
    <subcellularLocation>
        <location evidence="1 14">Cell membrane</location>
        <topology evidence="1 14">Multi-pass membrane protein</topology>
    </subcellularLocation>
</comment>
<evidence type="ECO:0000256" key="11">
    <source>
        <dbReference type="ARBA" id="ARBA00023004"/>
    </source>
</evidence>
<dbReference type="GO" id="GO:0006782">
    <property type="term" value="P:protoporphyrinogen IX biosynthetic process"/>
    <property type="evidence" value="ECO:0007669"/>
    <property type="project" value="UniProtKB-UniRule"/>
</dbReference>
<keyword evidence="8 14" id="KW-0479">Metal-binding</keyword>
<dbReference type="PANTHER" id="PTHR40255:SF1">
    <property type="entry name" value="PROTOPORPHYRINOGEN IX OXIDASE"/>
    <property type="match status" value="1"/>
</dbReference>
<evidence type="ECO:0000256" key="1">
    <source>
        <dbReference type="ARBA" id="ARBA00004651"/>
    </source>
</evidence>
<evidence type="ECO:0000256" key="4">
    <source>
        <dbReference type="ARBA" id="ARBA00017504"/>
    </source>
</evidence>
<dbReference type="GO" id="GO:0046872">
    <property type="term" value="F:metal ion binding"/>
    <property type="evidence" value="ECO:0007669"/>
    <property type="project" value="UniProtKB-UniRule"/>
</dbReference>
<keyword evidence="5 14" id="KW-1003">Cell membrane</keyword>
<feature type="binding site" description="axial binding residue" evidence="14">
    <location>
        <position position="84"/>
    </location>
    <ligand>
        <name>heme</name>
        <dbReference type="ChEBI" id="CHEBI:30413"/>
    </ligand>
    <ligandPart>
        <name>Fe</name>
        <dbReference type="ChEBI" id="CHEBI:18248"/>
    </ligandPart>
</feature>
<comment type="catalytic activity">
    <reaction evidence="13 14 15">
        <text>protoporphyrinogen IX + 3 A = protoporphyrin IX + 3 AH2</text>
        <dbReference type="Rhea" id="RHEA:62000"/>
        <dbReference type="ChEBI" id="CHEBI:13193"/>
        <dbReference type="ChEBI" id="CHEBI:17499"/>
        <dbReference type="ChEBI" id="CHEBI:57306"/>
        <dbReference type="ChEBI" id="CHEBI:57307"/>
    </reaction>
</comment>
<evidence type="ECO:0000256" key="14">
    <source>
        <dbReference type="HAMAP-Rule" id="MF_02239"/>
    </source>
</evidence>
<comment type="cofactor">
    <cofactor evidence="14 15">
        <name>heme b</name>
        <dbReference type="ChEBI" id="CHEBI:60344"/>
    </cofactor>
    <text evidence="14 15">Binds 1 heme b (iron(II)-protoporphyrin IX) group per subunit.</text>
</comment>
<comment type="function">
    <text evidence="14 15">Catalyzes the oxidation of protoporphyrinogen IX to protoporphyrin IX.</text>
</comment>
<dbReference type="UniPathway" id="UPA00251">
    <property type="reaction ID" value="UER00324"/>
</dbReference>
<dbReference type="GO" id="GO:0005886">
    <property type="term" value="C:plasma membrane"/>
    <property type="evidence" value="ECO:0007669"/>
    <property type="project" value="UniProtKB-SubCell"/>
</dbReference>
<dbReference type="HAMAP" id="MF_02239">
    <property type="entry name" value="HemJ"/>
    <property type="match status" value="1"/>
</dbReference>
<evidence type="ECO:0000256" key="7">
    <source>
        <dbReference type="ARBA" id="ARBA00022692"/>
    </source>
</evidence>
<comment type="subunit">
    <text evidence="14">Homodimer.</text>
</comment>
<evidence type="ECO:0000256" key="9">
    <source>
        <dbReference type="ARBA" id="ARBA00022989"/>
    </source>
</evidence>